<dbReference type="HOGENOM" id="CLU_112145_0_0_1"/>
<protein>
    <submittedName>
        <fullName evidence="1">Uncharacterized protein</fullName>
    </submittedName>
</protein>
<gene>
    <name evidence="1" type="ORF">M422DRAFT_56369</name>
</gene>
<evidence type="ECO:0000313" key="2">
    <source>
        <dbReference type="Proteomes" id="UP000054279"/>
    </source>
</evidence>
<accession>A0A0C9T6J9</accession>
<dbReference type="EMBL" id="KN837478">
    <property type="protein sequence ID" value="KIJ24553.1"/>
    <property type="molecule type" value="Genomic_DNA"/>
</dbReference>
<name>A0A0C9T6J9_SPHS4</name>
<dbReference type="Proteomes" id="UP000054279">
    <property type="component" value="Unassembled WGS sequence"/>
</dbReference>
<sequence length="214" mass="22859">MGSYTSVVNDTDCDLYIIYGANQLGLTIAQIATAVLGFIAAIPSDGADMELVVALETMESALDFTGNVLDVTEKAIELSAKNHGLHGPYGKNSKYVSGKLSLNLVHQANVVAVKKNGDGRLTVYSGSFTVWSGSTNNSTKTYNLSSHLRKSSCIIALAVPVDPSMPAQVTWTCASSLQSIIRASTTSILSQNVTHLNDSYPQLEREDRDLQDLG</sequence>
<proteinExistence type="predicted"/>
<evidence type="ECO:0000313" key="1">
    <source>
        <dbReference type="EMBL" id="KIJ24553.1"/>
    </source>
</evidence>
<reference evidence="1 2" key="1">
    <citation type="submission" date="2014-06" db="EMBL/GenBank/DDBJ databases">
        <title>Evolutionary Origins and Diversification of the Mycorrhizal Mutualists.</title>
        <authorList>
            <consortium name="DOE Joint Genome Institute"/>
            <consortium name="Mycorrhizal Genomics Consortium"/>
            <person name="Kohler A."/>
            <person name="Kuo A."/>
            <person name="Nagy L.G."/>
            <person name="Floudas D."/>
            <person name="Copeland A."/>
            <person name="Barry K.W."/>
            <person name="Cichocki N."/>
            <person name="Veneault-Fourrey C."/>
            <person name="LaButti K."/>
            <person name="Lindquist E.A."/>
            <person name="Lipzen A."/>
            <person name="Lundell T."/>
            <person name="Morin E."/>
            <person name="Murat C."/>
            <person name="Riley R."/>
            <person name="Ohm R."/>
            <person name="Sun H."/>
            <person name="Tunlid A."/>
            <person name="Henrissat B."/>
            <person name="Grigoriev I.V."/>
            <person name="Hibbett D.S."/>
            <person name="Martin F."/>
        </authorList>
    </citation>
    <scope>NUCLEOTIDE SEQUENCE [LARGE SCALE GENOMIC DNA]</scope>
    <source>
        <strain evidence="1 2">SS14</strain>
    </source>
</reference>
<dbReference type="AlphaFoldDB" id="A0A0C9T6J9"/>
<organism evidence="1 2">
    <name type="scientific">Sphaerobolus stellatus (strain SS14)</name>
    <dbReference type="NCBI Taxonomy" id="990650"/>
    <lineage>
        <taxon>Eukaryota</taxon>
        <taxon>Fungi</taxon>
        <taxon>Dikarya</taxon>
        <taxon>Basidiomycota</taxon>
        <taxon>Agaricomycotina</taxon>
        <taxon>Agaricomycetes</taxon>
        <taxon>Phallomycetidae</taxon>
        <taxon>Geastrales</taxon>
        <taxon>Sphaerobolaceae</taxon>
        <taxon>Sphaerobolus</taxon>
    </lineage>
</organism>
<keyword evidence="2" id="KW-1185">Reference proteome</keyword>